<evidence type="ECO:0000256" key="3">
    <source>
        <dbReference type="ARBA" id="ARBA00023127"/>
    </source>
</evidence>
<dbReference type="InterPro" id="IPR013922">
    <property type="entry name" value="Cyclin_PHO80-like"/>
</dbReference>
<evidence type="ECO:0000313" key="6">
    <source>
        <dbReference type="EMBL" id="KAH7365987.1"/>
    </source>
</evidence>
<dbReference type="AlphaFoldDB" id="A0A8T2SS19"/>
<reference evidence="6" key="1">
    <citation type="submission" date="2021-08" db="EMBL/GenBank/DDBJ databases">
        <title>WGS assembly of Ceratopteris richardii.</title>
        <authorList>
            <person name="Marchant D.B."/>
            <person name="Chen G."/>
            <person name="Jenkins J."/>
            <person name="Shu S."/>
            <person name="Leebens-Mack J."/>
            <person name="Grimwood J."/>
            <person name="Schmutz J."/>
            <person name="Soltis P."/>
            <person name="Soltis D."/>
            <person name="Chen Z.-H."/>
        </authorList>
    </citation>
    <scope>NUCLEOTIDE SEQUENCE</scope>
    <source>
        <strain evidence="6">Whitten #5841</strain>
        <tissue evidence="6">Leaf</tissue>
    </source>
</reference>
<dbReference type="SUPFAM" id="SSF47954">
    <property type="entry name" value="Cyclin-like"/>
    <property type="match status" value="1"/>
</dbReference>
<keyword evidence="7" id="KW-1185">Reference proteome</keyword>
<evidence type="ECO:0000313" key="7">
    <source>
        <dbReference type="Proteomes" id="UP000825935"/>
    </source>
</evidence>
<dbReference type="CDD" id="cd20604">
    <property type="entry name" value="CYCLIN_AtCycU-like"/>
    <property type="match status" value="1"/>
</dbReference>
<dbReference type="InterPro" id="IPR012389">
    <property type="entry name" value="Cyclin_P/U"/>
</dbReference>
<name>A0A8T2SS19_CERRI</name>
<dbReference type="OrthoDB" id="337735at2759"/>
<dbReference type="OMA" id="VMRNMYS"/>
<organism evidence="6 7">
    <name type="scientific">Ceratopteris richardii</name>
    <name type="common">Triangle waterfern</name>
    <dbReference type="NCBI Taxonomy" id="49495"/>
    <lineage>
        <taxon>Eukaryota</taxon>
        <taxon>Viridiplantae</taxon>
        <taxon>Streptophyta</taxon>
        <taxon>Embryophyta</taxon>
        <taxon>Tracheophyta</taxon>
        <taxon>Polypodiopsida</taxon>
        <taxon>Polypodiidae</taxon>
        <taxon>Polypodiales</taxon>
        <taxon>Pteridineae</taxon>
        <taxon>Pteridaceae</taxon>
        <taxon>Parkerioideae</taxon>
        <taxon>Ceratopteris</taxon>
    </lineage>
</organism>
<proteinExistence type="inferred from homology"/>
<evidence type="ECO:0000256" key="1">
    <source>
        <dbReference type="ARBA" id="ARBA00007215"/>
    </source>
</evidence>
<comment type="caution">
    <text evidence="6">The sequence shown here is derived from an EMBL/GenBank/DDBJ whole genome shotgun (WGS) entry which is preliminary data.</text>
</comment>
<dbReference type="PANTHER" id="PTHR15615:SF108">
    <property type="entry name" value="PROTEIN CNPPD1"/>
    <property type="match status" value="1"/>
</dbReference>
<evidence type="ECO:0000256" key="5">
    <source>
        <dbReference type="PIRNR" id="PIRNR027110"/>
    </source>
</evidence>
<dbReference type="GO" id="GO:0051301">
    <property type="term" value="P:cell division"/>
    <property type="evidence" value="ECO:0007669"/>
    <property type="project" value="UniProtKB-UniRule"/>
</dbReference>
<keyword evidence="2" id="KW-0132">Cell division</keyword>
<evidence type="ECO:0000256" key="4">
    <source>
        <dbReference type="ARBA" id="ARBA00023306"/>
    </source>
</evidence>
<dbReference type="GO" id="GO:0019901">
    <property type="term" value="F:protein kinase binding"/>
    <property type="evidence" value="ECO:0007669"/>
    <property type="project" value="UniProtKB-UniRule"/>
</dbReference>
<keyword evidence="4" id="KW-0131">Cell cycle</keyword>
<dbReference type="EMBL" id="CM035423">
    <property type="protein sequence ID" value="KAH7365987.1"/>
    <property type="molecule type" value="Genomic_DNA"/>
</dbReference>
<dbReference type="Proteomes" id="UP000825935">
    <property type="component" value="Chromosome 18"/>
</dbReference>
<keyword evidence="3 5" id="KW-0195">Cyclin</keyword>
<evidence type="ECO:0000256" key="2">
    <source>
        <dbReference type="ARBA" id="ARBA00022618"/>
    </source>
</evidence>
<protein>
    <recommendedName>
        <fullName evidence="5">Cyclin</fullName>
    </recommendedName>
</protein>
<dbReference type="InterPro" id="IPR036915">
    <property type="entry name" value="Cyclin-like_sf"/>
</dbReference>
<dbReference type="Gene3D" id="1.10.472.10">
    <property type="entry name" value="Cyclin-like"/>
    <property type="match status" value="1"/>
</dbReference>
<accession>A0A8T2SS19</accession>
<dbReference type="PIRSF" id="PIRSF027110">
    <property type="entry name" value="PREG"/>
    <property type="match status" value="1"/>
</dbReference>
<sequence length="229" mass="25543">MGGISQFASGTRAGYGGPDQKPRVLGVLSSLLQRMVDVNDKCAIVHDTDRVRTATTTKMQDWFTVFHGRSAPPISIEEYVERIFKYANCSPSCFVVAYAYLDRIIHQPAGGIPITSLNVHRLLITSVMVAAKFLDDSFYNNAYYGKVGGVSTQEINRLELEFLFGIGFRLHVSLQEFDCYCSRLERELISFDMERALTVPSTAYDESPGQRVQPSSASSYQQIILESVS</sequence>
<dbReference type="PANTHER" id="PTHR15615">
    <property type="match status" value="1"/>
</dbReference>
<gene>
    <name evidence="6" type="ORF">KP509_18G057900</name>
</gene>
<comment type="similarity">
    <text evidence="1">Belongs to the cyclin family. Cyclin U/P subfamily.</text>
</comment>
<dbReference type="Pfam" id="PF08613">
    <property type="entry name" value="Cyclin"/>
    <property type="match status" value="1"/>
</dbReference>